<dbReference type="PANTHER" id="PTHR30069:SF29">
    <property type="entry name" value="HEMOGLOBIN AND HEMOGLOBIN-HAPTOGLOBIN-BINDING PROTEIN 1-RELATED"/>
    <property type="match status" value="1"/>
</dbReference>
<evidence type="ECO:0000256" key="6">
    <source>
        <dbReference type="ARBA" id="ARBA00022729"/>
    </source>
</evidence>
<keyword evidence="10 11" id="KW-0998">Cell outer membrane</keyword>
<evidence type="ECO:0000259" key="14">
    <source>
        <dbReference type="Pfam" id="PF00593"/>
    </source>
</evidence>
<dbReference type="InterPro" id="IPR037066">
    <property type="entry name" value="Plug_dom_sf"/>
</dbReference>
<name>F6DBW4_THICA</name>
<evidence type="ECO:0000256" key="4">
    <source>
        <dbReference type="ARBA" id="ARBA00022452"/>
    </source>
</evidence>
<organism evidence="16 17">
    <name type="scientific">Thiomicrospira cyclica (strain DSM 14477 / JCM 11371 / ALM1)</name>
    <name type="common">Thioalkalimicrobium cyclicum</name>
    <dbReference type="NCBI Taxonomy" id="717773"/>
    <lineage>
        <taxon>Bacteria</taxon>
        <taxon>Pseudomonadati</taxon>
        <taxon>Pseudomonadota</taxon>
        <taxon>Gammaproteobacteria</taxon>
        <taxon>Thiotrichales</taxon>
        <taxon>Piscirickettsiaceae</taxon>
        <taxon>Thiomicrospira</taxon>
    </lineage>
</organism>
<evidence type="ECO:0000256" key="3">
    <source>
        <dbReference type="ARBA" id="ARBA00022448"/>
    </source>
</evidence>
<evidence type="ECO:0000259" key="15">
    <source>
        <dbReference type="Pfam" id="PF07715"/>
    </source>
</evidence>
<dbReference type="KEGG" id="tcy:Thicy_0578"/>
<evidence type="ECO:0000313" key="17">
    <source>
        <dbReference type="Proteomes" id="UP000009232"/>
    </source>
</evidence>
<keyword evidence="9 16" id="KW-0675">Receptor</keyword>
<dbReference type="Gene3D" id="2.40.170.20">
    <property type="entry name" value="TonB-dependent receptor, beta-barrel domain"/>
    <property type="match status" value="1"/>
</dbReference>
<dbReference type="STRING" id="717773.Thicy_0578"/>
<evidence type="ECO:0000256" key="12">
    <source>
        <dbReference type="RuleBase" id="RU003357"/>
    </source>
</evidence>
<evidence type="ECO:0000256" key="8">
    <source>
        <dbReference type="ARBA" id="ARBA00023136"/>
    </source>
</evidence>
<dbReference type="Pfam" id="PF07715">
    <property type="entry name" value="Plug"/>
    <property type="match status" value="1"/>
</dbReference>
<feature type="signal peptide" evidence="13">
    <location>
        <begin position="1"/>
        <end position="26"/>
    </location>
</feature>
<keyword evidence="5 11" id="KW-0812">Transmembrane</keyword>
<dbReference type="InterPro" id="IPR012910">
    <property type="entry name" value="Plug_dom"/>
</dbReference>
<dbReference type="HOGENOM" id="CLU_008287_18_5_6"/>
<dbReference type="AlphaFoldDB" id="F6DBW4"/>
<dbReference type="EMBL" id="CP002776">
    <property type="protein sequence ID" value="AEG31350.1"/>
    <property type="molecule type" value="Genomic_DNA"/>
</dbReference>
<dbReference type="PANTHER" id="PTHR30069">
    <property type="entry name" value="TONB-DEPENDENT OUTER MEMBRANE RECEPTOR"/>
    <property type="match status" value="1"/>
</dbReference>
<dbReference type="Proteomes" id="UP000009232">
    <property type="component" value="Chromosome"/>
</dbReference>
<feature type="domain" description="TonB-dependent receptor-like beta-barrel" evidence="14">
    <location>
        <begin position="191"/>
        <end position="582"/>
    </location>
</feature>
<dbReference type="GO" id="GO:0044718">
    <property type="term" value="P:siderophore transmembrane transport"/>
    <property type="evidence" value="ECO:0007669"/>
    <property type="project" value="TreeGrafter"/>
</dbReference>
<dbReference type="InterPro" id="IPR000531">
    <property type="entry name" value="Beta-barrel_TonB"/>
</dbReference>
<evidence type="ECO:0000256" key="5">
    <source>
        <dbReference type="ARBA" id="ARBA00022692"/>
    </source>
</evidence>
<evidence type="ECO:0000256" key="7">
    <source>
        <dbReference type="ARBA" id="ARBA00023077"/>
    </source>
</evidence>
<dbReference type="SUPFAM" id="SSF56935">
    <property type="entry name" value="Porins"/>
    <property type="match status" value="1"/>
</dbReference>
<comment type="subcellular location">
    <subcellularLocation>
        <location evidence="1 11">Cell outer membrane</location>
        <topology evidence="1 11">Multi-pass membrane protein</topology>
    </subcellularLocation>
</comment>
<feature type="chain" id="PRO_5003338658" evidence="13">
    <location>
        <begin position="27"/>
        <end position="618"/>
    </location>
</feature>
<dbReference type="GO" id="GO:0009279">
    <property type="term" value="C:cell outer membrane"/>
    <property type="evidence" value="ECO:0007669"/>
    <property type="project" value="UniProtKB-SubCell"/>
</dbReference>
<evidence type="ECO:0000256" key="1">
    <source>
        <dbReference type="ARBA" id="ARBA00004571"/>
    </source>
</evidence>
<dbReference type="GO" id="GO:0015344">
    <property type="term" value="F:siderophore uptake transmembrane transporter activity"/>
    <property type="evidence" value="ECO:0007669"/>
    <property type="project" value="TreeGrafter"/>
</dbReference>
<dbReference type="eggNOG" id="COG4206">
    <property type="taxonomic scope" value="Bacteria"/>
</dbReference>
<keyword evidence="3 11" id="KW-0813">Transport</keyword>
<feature type="domain" description="TonB-dependent receptor plug" evidence="15">
    <location>
        <begin position="44"/>
        <end position="150"/>
    </location>
</feature>
<keyword evidence="17" id="KW-1185">Reference proteome</keyword>
<sequence length="618" mass="69336">MLHNSKTFTLKPLIAALAFAPGLVIADNQLSQIVVTANNTEQTQRSVTANMHVITREEIEVKQYQTLTDALVSVPGVSFGVNGGRGHAANVYIRGSNRVLVLLNGTPLNDPSSIANTVNFESLQLDDIERIEIVRGAQSAIWGANAAAGVINIITQKATRQGSARVGLTLGDNGYSQLSTALKLVGEDVDASYHFNNTKTDGFTQLKPFKANQNNFERDGYEQTDISLAIGLNPTQRQRIETFVKQTIMDADFDSQFAPDKPNDSDSNRQVKSTIRQLSYQLRHNLFELTSQVSETEIERTEGVGFNYLGKQDQKSLQIQSHYRQDDSTQISIVQSNTSSDQNDITVNNTALNLFNQNQFGKLTLNQALRYDQFNEFKNKTTGRLGAAYAINQHTKLSSNMGTAYTAPSLYQLSYGSTKDLKPEETRDWDIRIETYGFGISYFNSEIHDMIEYEAIGNWGDPDYDDYFYNLAGKSKFSGWEIDYSRNLNPINTLLSLQYSQLKAKDDQGKTLARRPEQSASIDLRFYGLKDTQVNWHTRYIGTKYDYRNDGTQQIGRYFISDLSVNYTVNNHISLHAKVKNLFDEDYTDAVENATGSTPDIVYANGGRQFFIGIRAQL</sequence>
<evidence type="ECO:0000256" key="13">
    <source>
        <dbReference type="SAM" id="SignalP"/>
    </source>
</evidence>
<evidence type="ECO:0000313" key="16">
    <source>
        <dbReference type="EMBL" id="AEG31350.1"/>
    </source>
</evidence>
<keyword evidence="8 11" id="KW-0472">Membrane</keyword>
<dbReference type="RefSeq" id="WP_013835131.1">
    <property type="nucleotide sequence ID" value="NC_015581.1"/>
</dbReference>
<evidence type="ECO:0000256" key="11">
    <source>
        <dbReference type="PROSITE-ProRule" id="PRU01360"/>
    </source>
</evidence>
<dbReference type="OrthoDB" id="9764669at2"/>
<protein>
    <submittedName>
        <fullName evidence="16">TonB-dependent receptor plug</fullName>
    </submittedName>
</protein>
<gene>
    <name evidence="16" type="ordered locus">Thicy_0578</name>
</gene>
<evidence type="ECO:0000256" key="2">
    <source>
        <dbReference type="ARBA" id="ARBA00008143"/>
    </source>
</evidence>
<reference evidence="16 17" key="1">
    <citation type="submission" date="2011-05" db="EMBL/GenBank/DDBJ databases">
        <title>Complete sequence of Thioalkalimicrobium cyclicum ALM1.</title>
        <authorList>
            <consortium name="US DOE Joint Genome Institute"/>
            <person name="Lucas S."/>
            <person name="Han J."/>
            <person name="Lapidus A."/>
            <person name="Cheng J.-F."/>
            <person name="Goodwin L."/>
            <person name="Pitluck S."/>
            <person name="Peters L."/>
            <person name="Mikhailova N."/>
            <person name="Davenport K."/>
            <person name="Han C."/>
            <person name="Tapia R."/>
            <person name="Land M."/>
            <person name="Hauser L."/>
            <person name="Kyrpides N."/>
            <person name="Ivanova N."/>
            <person name="Pagani I."/>
            <person name="Kappler U."/>
            <person name="Woyke T."/>
        </authorList>
    </citation>
    <scope>NUCLEOTIDE SEQUENCE [LARGE SCALE GENOMIC DNA]</scope>
    <source>
        <strain evidence="17">DSM 14477 / JCM 11371 / ALM1</strain>
    </source>
</reference>
<dbReference type="Pfam" id="PF00593">
    <property type="entry name" value="TonB_dep_Rec_b-barrel"/>
    <property type="match status" value="1"/>
</dbReference>
<keyword evidence="6 13" id="KW-0732">Signal</keyword>
<evidence type="ECO:0000256" key="9">
    <source>
        <dbReference type="ARBA" id="ARBA00023170"/>
    </source>
</evidence>
<proteinExistence type="inferred from homology"/>
<accession>F6DBW4</accession>
<dbReference type="InterPro" id="IPR036942">
    <property type="entry name" value="Beta-barrel_TonB_sf"/>
</dbReference>
<dbReference type="InterPro" id="IPR039426">
    <property type="entry name" value="TonB-dep_rcpt-like"/>
</dbReference>
<dbReference type="CDD" id="cd01347">
    <property type="entry name" value="ligand_gated_channel"/>
    <property type="match status" value="1"/>
</dbReference>
<evidence type="ECO:0000256" key="10">
    <source>
        <dbReference type="ARBA" id="ARBA00023237"/>
    </source>
</evidence>
<comment type="similarity">
    <text evidence="2">Belongs to the TonB-dependent receptor family. Hemoglobin/haptoglobin binding protein subfamily.</text>
</comment>
<keyword evidence="4 11" id="KW-1134">Transmembrane beta strand</keyword>
<dbReference type="Gene3D" id="2.170.130.10">
    <property type="entry name" value="TonB-dependent receptor, plug domain"/>
    <property type="match status" value="1"/>
</dbReference>
<keyword evidence="7 12" id="KW-0798">TonB box</keyword>
<dbReference type="PROSITE" id="PS52016">
    <property type="entry name" value="TONB_DEPENDENT_REC_3"/>
    <property type="match status" value="1"/>
</dbReference>